<accession>A0A9Q0RF31</accession>
<feature type="compositionally biased region" description="Low complexity" evidence="11">
    <location>
        <begin position="517"/>
        <end position="528"/>
    </location>
</feature>
<feature type="compositionally biased region" description="Basic and acidic residues" evidence="11">
    <location>
        <begin position="369"/>
        <end position="406"/>
    </location>
</feature>
<evidence type="ECO:0000256" key="8">
    <source>
        <dbReference type="ARBA" id="ARBA00048679"/>
    </source>
</evidence>
<dbReference type="FunFam" id="3.30.200.20:FF:000770">
    <property type="entry name" value="SRSF protein kinase 2"/>
    <property type="match status" value="1"/>
</dbReference>
<keyword evidence="2" id="KW-0723">Serine/threonine-protein kinase</keyword>
<dbReference type="InterPro" id="IPR051334">
    <property type="entry name" value="SRPK"/>
</dbReference>
<proteinExistence type="predicted"/>
<comment type="catalytic activity">
    <reaction evidence="8">
        <text>L-seryl-[protein] + ATP = O-phospho-L-seryl-[protein] + ADP + H(+)</text>
        <dbReference type="Rhea" id="RHEA:17989"/>
        <dbReference type="Rhea" id="RHEA-COMP:9863"/>
        <dbReference type="Rhea" id="RHEA-COMP:11604"/>
        <dbReference type="ChEBI" id="CHEBI:15378"/>
        <dbReference type="ChEBI" id="CHEBI:29999"/>
        <dbReference type="ChEBI" id="CHEBI:30616"/>
        <dbReference type="ChEBI" id="CHEBI:83421"/>
        <dbReference type="ChEBI" id="CHEBI:456216"/>
        <dbReference type="EC" id="2.7.11.1"/>
    </reaction>
</comment>
<dbReference type="GO" id="GO:0004674">
    <property type="term" value="F:protein serine/threonine kinase activity"/>
    <property type="evidence" value="ECO:0007669"/>
    <property type="project" value="UniProtKB-KW"/>
</dbReference>
<dbReference type="SMART" id="SM00220">
    <property type="entry name" value="S_TKc"/>
    <property type="match status" value="1"/>
</dbReference>
<dbReference type="OMA" id="LWRLEFD"/>
<comment type="caution">
    <text evidence="13">The sequence shown here is derived from an EMBL/GenBank/DDBJ whole genome shotgun (WGS) entry which is preliminary data.</text>
</comment>
<evidence type="ECO:0000256" key="7">
    <source>
        <dbReference type="ARBA" id="ARBA00047899"/>
    </source>
</evidence>
<dbReference type="PROSITE" id="PS00107">
    <property type="entry name" value="PROTEIN_KINASE_ATP"/>
    <property type="match status" value="1"/>
</dbReference>
<dbReference type="PROSITE" id="PS50011">
    <property type="entry name" value="PROTEIN_KINASE_DOM"/>
    <property type="match status" value="1"/>
</dbReference>
<evidence type="ECO:0000256" key="5">
    <source>
        <dbReference type="ARBA" id="ARBA00022777"/>
    </source>
</evidence>
<dbReference type="OrthoDB" id="2649at2759"/>
<feature type="region of interest" description="Disordered" evidence="11">
    <location>
        <begin position="369"/>
        <end position="426"/>
    </location>
</feature>
<dbReference type="GO" id="GO:0000245">
    <property type="term" value="P:spliceosomal complex assembly"/>
    <property type="evidence" value="ECO:0007669"/>
    <property type="project" value="TreeGrafter"/>
</dbReference>
<dbReference type="Gene3D" id="3.30.200.20">
    <property type="entry name" value="Phosphorylase Kinase, domain 1"/>
    <property type="match status" value="1"/>
</dbReference>
<dbReference type="EMBL" id="JAPDFW010000053">
    <property type="protein sequence ID" value="KAJ5078446.1"/>
    <property type="molecule type" value="Genomic_DNA"/>
</dbReference>
<dbReference type="PANTHER" id="PTHR47634:SF9">
    <property type="entry name" value="PROTEIN KINASE DOMAIN-CONTAINING PROTEIN-RELATED"/>
    <property type="match status" value="1"/>
</dbReference>
<evidence type="ECO:0000259" key="12">
    <source>
        <dbReference type="PROSITE" id="PS50011"/>
    </source>
</evidence>
<dbReference type="EC" id="2.7.11.1" evidence="1"/>
<evidence type="ECO:0000313" key="14">
    <source>
        <dbReference type="Proteomes" id="UP001149090"/>
    </source>
</evidence>
<dbReference type="Proteomes" id="UP001149090">
    <property type="component" value="Unassembled WGS sequence"/>
</dbReference>
<feature type="compositionally biased region" description="Basic and acidic residues" evidence="11">
    <location>
        <begin position="501"/>
        <end position="516"/>
    </location>
</feature>
<dbReference type="InterPro" id="IPR008271">
    <property type="entry name" value="Ser/Thr_kinase_AS"/>
</dbReference>
<feature type="region of interest" description="Disordered" evidence="11">
    <location>
        <begin position="234"/>
        <end position="253"/>
    </location>
</feature>
<dbReference type="AlphaFoldDB" id="A0A9Q0RF31"/>
<evidence type="ECO:0000256" key="6">
    <source>
        <dbReference type="ARBA" id="ARBA00022840"/>
    </source>
</evidence>
<feature type="domain" description="Protein kinase" evidence="12">
    <location>
        <begin position="55"/>
        <end position="731"/>
    </location>
</feature>
<keyword evidence="4 9" id="KW-0547">Nucleotide-binding</keyword>
<dbReference type="SUPFAM" id="SSF56112">
    <property type="entry name" value="Protein kinase-like (PK-like)"/>
    <property type="match status" value="1"/>
</dbReference>
<evidence type="ECO:0000256" key="9">
    <source>
        <dbReference type="PROSITE-ProRule" id="PRU10141"/>
    </source>
</evidence>
<feature type="region of interest" description="Disordered" evidence="11">
    <location>
        <begin position="494"/>
        <end position="553"/>
    </location>
</feature>
<reference evidence="13" key="1">
    <citation type="submission" date="2022-10" db="EMBL/GenBank/DDBJ databases">
        <title>Novel sulphate-reducing endosymbionts in the free-living metamonad Anaeramoeba.</title>
        <authorList>
            <person name="Jerlstrom-Hultqvist J."/>
            <person name="Cepicka I."/>
            <person name="Gallot-Lavallee L."/>
            <person name="Salas-Leiva D."/>
            <person name="Curtis B.A."/>
            <person name="Zahonova K."/>
            <person name="Pipaliya S."/>
            <person name="Dacks J."/>
            <person name="Roger A.J."/>
        </authorList>
    </citation>
    <scope>NUCLEOTIDE SEQUENCE</scope>
    <source>
        <strain evidence="13">BMAN</strain>
    </source>
</reference>
<evidence type="ECO:0000256" key="4">
    <source>
        <dbReference type="ARBA" id="ARBA00022741"/>
    </source>
</evidence>
<dbReference type="PANTHER" id="PTHR47634">
    <property type="entry name" value="PROTEIN KINASE DOMAIN-CONTAINING PROTEIN-RELATED"/>
    <property type="match status" value="1"/>
</dbReference>
<keyword evidence="6 9" id="KW-0067">ATP-binding</keyword>
<sequence>MKKISKSKTLILQKKVKQIPQIAKTSSESEQEDPKDYKYGGYHLVNIGDIIKRKYKVLCKIGWGAFSTVWACEDFEMKRYVAIKIVKSAPEYTLAAQEEVKLLKKISDEDPKGEKHVVRLFDSFKIQGPNGTHICMVFELLGDKNLLGLLKENYLGIPMPIVKKLTKQILIALSHLHSTCQIIHTDIKPENIMLYEEVGSLSNTLLEKISPNIITKKIQRKRIITNRIKKPNLVLKTKSKTKSKSKDKDKDKDKTIKKLKENSIQKNENSIQKNENLIQENENQKIQEKLIEKIENLIQENPNEQKEQNSIEKSDEKLKKQLELKIANFQRRKIRRSPIPKKLTKGILKKPAISAAKILIPKETITSPKENEETKFGKKENEKEKEKEKEKNKLSQNDEKLDDLKNKFGLPQRPRLSRNFSRSKSADKGLTLSLNTHAEINRILRKPQMTSSQIDKLISTNENVEPKNETIKQPEKRVLYKITPPKIHKDVVLPENLSENNLEKEKEKNLEKKNQENQENQENQNQQKTIQKLRKATPKKAKRTMRTKSQSGIKKTLVQIKKTESKEKFNCKIIDFGNSCWIEHHFAQNIQTRQYRSPEVILGYEYNASADIWSLGCMIFELLTGDFLFNPKNTSNSSRDEEHLALIIELLGPFSKEFALGGKRSSKFFDQNGELLHIKRIYPMSLKETLQVKYHFQNDSADQIASFLLPMLDLDFKNRISAEKCLSSSWFNDNENDSNFNLTKENSQEVANIKN</sequence>
<feature type="compositionally biased region" description="Basic and acidic residues" evidence="11">
    <location>
        <begin position="244"/>
        <end position="253"/>
    </location>
</feature>
<keyword evidence="14" id="KW-1185">Reference proteome</keyword>
<keyword evidence="10" id="KW-0175">Coiled coil</keyword>
<dbReference type="Gene3D" id="1.10.510.10">
    <property type="entry name" value="Transferase(Phosphotransferase) domain 1"/>
    <property type="match status" value="2"/>
</dbReference>
<evidence type="ECO:0000256" key="3">
    <source>
        <dbReference type="ARBA" id="ARBA00022679"/>
    </source>
</evidence>
<dbReference type="GO" id="GO:0050684">
    <property type="term" value="P:regulation of mRNA processing"/>
    <property type="evidence" value="ECO:0007669"/>
    <property type="project" value="TreeGrafter"/>
</dbReference>
<name>A0A9Q0RF31_ANAIG</name>
<evidence type="ECO:0000256" key="1">
    <source>
        <dbReference type="ARBA" id="ARBA00012513"/>
    </source>
</evidence>
<dbReference type="PROSITE" id="PS00108">
    <property type="entry name" value="PROTEIN_KINASE_ST"/>
    <property type="match status" value="1"/>
</dbReference>
<protein>
    <recommendedName>
        <fullName evidence="1">non-specific serine/threonine protein kinase</fullName>
        <ecNumber evidence="1">2.7.11.1</ecNumber>
    </recommendedName>
</protein>
<dbReference type="InterPro" id="IPR011009">
    <property type="entry name" value="Kinase-like_dom_sf"/>
</dbReference>
<comment type="catalytic activity">
    <reaction evidence="7">
        <text>L-threonyl-[protein] + ATP = O-phospho-L-threonyl-[protein] + ADP + H(+)</text>
        <dbReference type="Rhea" id="RHEA:46608"/>
        <dbReference type="Rhea" id="RHEA-COMP:11060"/>
        <dbReference type="Rhea" id="RHEA-COMP:11605"/>
        <dbReference type="ChEBI" id="CHEBI:15378"/>
        <dbReference type="ChEBI" id="CHEBI:30013"/>
        <dbReference type="ChEBI" id="CHEBI:30616"/>
        <dbReference type="ChEBI" id="CHEBI:61977"/>
        <dbReference type="ChEBI" id="CHEBI:456216"/>
        <dbReference type="EC" id="2.7.11.1"/>
    </reaction>
</comment>
<feature type="coiled-coil region" evidence="10">
    <location>
        <begin position="260"/>
        <end position="307"/>
    </location>
</feature>
<evidence type="ECO:0000256" key="2">
    <source>
        <dbReference type="ARBA" id="ARBA00022527"/>
    </source>
</evidence>
<evidence type="ECO:0000313" key="13">
    <source>
        <dbReference type="EMBL" id="KAJ5078446.1"/>
    </source>
</evidence>
<dbReference type="FunFam" id="1.10.510.10:FF:000275">
    <property type="entry name" value="SRSF protein kinase 2 isoform X3"/>
    <property type="match status" value="1"/>
</dbReference>
<feature type="binding site" evidence="9">
    <location>
        <position position="84"/>
    </location>
    <ligand>
        <name>ATP</name>
        <dbReference type="ChEBI" id="CHEBI:30616"/>
    </ligand>
</feature>
<dbReference type="Pfam" id="PF00069">
    <property type="entry name" value="Pkinase"/>
    <property type="match status" value="2"/>
</dbReference>
<gene>
    <name evidence="13" type="ORF">M0811_04771</name>
</gene>
<organism evidence="13 14">
    <name type="scientific">Anaeramoeba ignava</name>
    <name type="common">Anaerobic marine amoeba</name>
    <dbReference type="NCBI Taxonomy" id="1746090"/>
    <lineage>
        <taxon>Eukaryota</taxon>
        <taxon>Metamonada</taxon>
        <taxon>Anaeramoebidae</taxon>
        <taxon>Anaeramoeba</taxon>
    </lineage>
</organism>
<dbReference type="GO" id="GO:0005524">
    <property type="term" value="F:ATP binding"/>
    <property type="evidence" value="ECO:0007669"/>
    <property type="project" value="UniProtKB-UniRule"/>
</dbReference>
<dbReference type="InterPro" id="IPR000719">
    <property type="entry name" value="Prot_kinase_dom"/>
</dbReference>
<dbReference type="InterPro" id="IPR017441">
    <property type="entry name" value="Protein_kinase_ATP_BS"/>
</dbReference>
<evidence type="ECO:0000256" key="10">
    <source>
        <dbReference type="SAM" id="Coils"/>
    </source>
</evidence>
<keyword evidence="3" id="KW-0808">Transferase</keyword>
<keyword evidence="5" id="KW-0418">Kinase</keyword>
<evidence type="ECO:0000256" key="11">
    <source>
        <dbReference type="SAM" id="MobiDB-lite"/>
    </source>
</evidence>
<feature type="compositionally biased region" description="Basic residues" evidence="11">
    <location>
        <begin position="531"/>
        <end position="546"/>
    </location>
</feature>